<dbReference type="Gene3D" id="3.40.50.1110">
    <property type="entry name" value="SGNH hydrolase"/>
    <property type="match status" value="1"/>
</dbReference>
<dbReference type="AlphaFoldDB" id="A0A1E3M0L7"/>
<organism evidence="2 3">
    <name type="scientific">Sphingomonas turrisvirgatae</name>
    <dbReference type="NCBI Taxonomy" id="1888892"/>
    <lineage>
        <taxon>Bacteria</taxon>
        <taxon>Pseudomonadati</taxon>
        <taxon>Pseudomonadota</taxon>
        <taxon>Alphaproteobacteria</taxon>
        <taxon>Sphingomonadales</taxon>
        <taxon>Sphingomonadaceae</taxon>
        <taxon>Sphingomonas</taxon>
    </lineage>
</organism>
<keyword evidence="3" id="KW-1185">Reference proteome</keyword>
<dbReference type="InterPro" id="IPR036514">
    <property type="entry name" value="SGNH_hydro_sf"/>
</dbReference>
<dbReference type="EMBL" id="MDDS01000011">
    <property type="protein sequence ID" value="ODP38895.1"/>
    <property type="molecule type" value="Genomic_DNA"/>
</dbReference>
<dbReference type="SUPFAM" id="SSF52266">
    <property type="entry name" value="SGNH hydrolase"/>
    <property type="match status" value="1"/>
</dbReference>
<gene>
    <name evidence="2" type="ORF">BFL28_13180</name>
</gene>
<evidence type="ECO:0000259" key="1">
    <source>
        <dbReference type="Pfam" id="PF13472"/>
    </source>
</evidence>
<comment type="caution">
    <text evidence="2">The sequence shown here is derived from an EMBL/GenBank/DDBJ whole genome shotgun (WGS) entry which is preliminary data.</text>
</comment>
<evidence type="ECO:0000313" key="2">
    <source>
        <dbReference type="EMBL" id="ODP38895.1"/>
    </source>
</evidence>
<name>A0A1E3M0L7_9SPHN</name>
<dbReference type="STRING" id="1888892.BFL28_13180"/>
<feature type="domain" description="SGNH hydrolase-type esterase" evidence="1">
    <location>
        <begin position="3"/>
        <end position="167"/>
    </location>
</feature>
<sequence>MLFVGDSITDFFGRAGRGRDVWMRDFAPLKAANFGISGDTTQDVLWRMRNGELAGFQAKLIILMLGTNNIGRNANADIAAGNAAIVAEFRKRQPQAKVLLLGVFPRGADPASPARAAIREINAELAKLADGTSVHYLDIASAFLDGEGKLRDGAMVDGLHPGPAGYAMWSDAIRSTVWRLMK</sequence>
<dbReference type="Pfam" id="PF13472">
    <property type="entry name" value="Lipase_GDSL_2"/>
    <property type="match status" value="1"/>
</dbReference>
<protein>
    <recommendedName>
        <fullName evidence="1">SGNH hydrolase-type esterase domain-containing protein</fullName>
    </recommendedName>
</protein>
<accession>A0A1E3M0L7</accession>
<dbReference type="PANTHER" id="PTHR30383:SF5">
    <property type="entry name" value="SGNH HYDROLASE-TYPE ESTERASE DOMAIN-CONTAINING PROTEIN"/>
    <property type="match status" value="1"/>
</dbReference>
<dbReference type="InterPro" id="IPR013830">
    <property type="entry name" value="SGNH_hydro"/>
</dbReference>
<reference evidence="2 3" key="1">
    <citation type="submission" date="2016-08" db="EMBL/GenBank/DDBJ databases">
        <title>Draft genome of the agarase producing Sphingomonas sp. MCT13.</title>
        <authorList>
            <person name="D'Andrea M.M."/>
            <person name="Rossolini G.M."/>
            <person name="Thaller M.C."/>
        </authorList>
    </citation>
    <scope>NUCLEOTIDE SEQUENCE [LARGE SCALE GENOMIC DNA]</scope>
    <source>
        <strain evidence="2 3">MCT13</strain>
    </source>
</reference>
<evidence type="ECO:0000313" key="3">
    <source>
        <dbReference type="Proteomes" id="UP000094487"/>
    </source>
</evidence>
<proteinExistence type="predicted"/>
<dbReference type="GO" id="GO:0004622">
    <property type="term" value="F:phosphatidylcholine lysophospholipase activity"/>
    <property type="evidence" value="ECO:0007669"/>
    <property type="project" value="TreeGrafter"/>
</dbReference>
<dbReference type="OrthoDB" id="9794725at2"/>
<dbReference type="Proteomes" id="UP000094487">
    <property type="component" value="Unassembled WGS sequence"/>
</dbReference>
<dbReference type="InterPro" id="IPR051532">
    <property type="entry name" value="Ester_Hydrolysis_Enzymes"/>
</dbReference>
<dbReference type="PANTHER" id="PTHR30383">
    <property type="entry name" value="THIOESTERASE 1/PROTEASE 1/LYSOPHOSPHOLIPASE L1"/>
    <property type="match status" value="1"/>
</dbReference>